<dbReference type="Pfam" id="PF00496">
    <property type="entry name" value="SBP_bac_5"/>
    <property type="match status" value="1"/>
</dbReference>
<evidence type="ECO:0000313" key="4">
    <source>
        <dbReference type="Proteomes" id="UP000256485"/>
    </source>
</evidence>
<evidence type="ECO:0000259" key="2">
    <source>
        <dbReference type="Pfam" id="PF00496"/>
    </source>
</evidence>
<dbReference type="Gene3D" id="3.10.105.10">
    <property type="entry name" value="Dipeptide-binding Protein, Domain 3"/>
    <property type="match status" value="1"/>
</dbReference>
<feature type="compositionally biased region" description="Basic and acidic residues" evidence="1">
    <location>
        <begin position="17"/>
        <end position="29"/>
    </location>
</feature>
<dbReference type="EMBL" id="QTUC01000001">
    <property type="protein sequence ID" value="REF35837.1"/>
    <property type="molecule type" value="Genomic_DNA"/>
</dbReference>
<accession>A0A3D9V2T5</accession>
<dbReference type="PANTHER" id="PTHR30290:SF62">
    <property type="entry name" value="OLIGOPEPTIDE ABC TRANSPORTER, PERIPLASMIC OLIGOPEPTIDE-BINDING PROTEIN"/>
    <property type="match status" value="1"/>
</dbReference>
<evidence type="ECO:0000313" key="3">
    <source>
        <dbReference type="EMBL" id="REF35837.1"/>
    </source>
</evidence>
<dbReference type="PANTHER" id="PTHR30290">
    <property type="entry name" value="PERIPLASMIC BINDING COMPONENT OF ABC TRANSPORTER"/>
    <property type="match status" value="1"/>
</dbReference>
<dbReference type="InterPro" id="IPR000914">
    <property type="entry name" value="SBP_5_dom"/>
</dbReference>
<gene>
    <name evidence="3" type="ORF">DFJ64_1229</name>
</gene>
<keyword evidence="4" id="KW-1185">Reference proteome</keyword>
<organism evidence="3 4">
    <name type="scientific">Thermasporomyces composti</name>
    <dbReference type="NCBI Taxonomy" id="696763"/>
    <lineage>
        <taxon>Bacteria</taxon>
        <taxon>Bacillati</taxon>
        <taxon>Actinomycetota</taxon>
        <taxon>Actinomycetes</taxon>
        <taxon>Propionibacteriales</taxon>
        <taxon>Nocardioidaceae</taxon>
        <taxon>Thermasporomyces</taxon>
    </lineage>
</organism>
<reference evidence="3 4" key="1">
    <citation type="submission" date="2018-08" db="EMBL/GenBank/DDBJ databases">
        <title>Sequencing the genomes of 1000 actinobacteria strains.</title>
        <authorList>
            <person name="Klenk H.-P."/>
        </authorList>
    </citation>
    <scope>NUCLEOTIDE SEQUENCE [LARGE SCALE GENOMIC DNA]</scope>
    <source>
        <strain evidence="3 4">DSM 22891</strain>
    </source>
</reference>
<comment type="caution">
    <text evidence="3">The sequence shown here is derived from an EMBL/GenBank/DDBJ whole genome shotgun (WGS) entry which is preliminary data.</text>
</comment>
<dbReference type="GO" id="GO:1904680">
    <property type="term" value="F:peptide transmembrane transporter activity"/>
    <property type="evidence" value="ECO:0007669"/>
    <property type="project" value="TreeGrafter"/>
</dbReference>
<proteinExistence type="predicted"/>
<evidence type="ECO:0000256" key="1">
    <source>
        <dbReference type="SAM" id="MobiDB-lite"/>
    </source>
</evidence>
<dbReference type="CDD" id="cd08500">
    <property type="entry name" value="PBP2_NikA_DppA_OppA_like_4"/>
    <property type="match status" value="1"/>
</dbReference>
<feature type="domain" description="Solute-binding protein family 5" evidence="2">
    <location>
        <begin position="108"/>
        <end position="533"/>
    </location>
</feature>
<name>A0A3D9V2T5_THECX</name>
<dbReference type="Gene3D" id="3.40.190.10">
    <property type="entry name" value="Periplasmic binding protein-like II"/>
    <property type="match status" value="1"/>
</dbReference>
<feature type="compositionally biased region" description="Polar residues" evidence="1">
    <location>
        <begin position="1"/>
        <end position="14"/>
    </location>
</feature>
<dbReference type="InterPro" id="IPR039424">
    <property type="entry name" value="SBP_5"/>
</dbReference>
<feature type="region of interest" description="Disordered" evidence="1">
    <location>
        <begin position="1"/>
        <end position="43"/>
    </location>
</feature>
<dbReference type="Proteomes" id="UP000256485">
    <property type="component" value="Unassembled WGS sequence"/>
</dbReference>
<dbReference type="AlphaFoldDB" id="A0A3D9V2T5"/>
<sequence>MLLTASLTGCQLLSTDPARREEPSRRSGGERGGQGKEAPMLAEQVRKGTLPPLEERLPDEPVVVKPVERIGVYGGQWTSGILGPSDGAWLGRTVGYENLMRWDPDFTTVIPNVAREITVHDGGRSYVVQLRPGMRWSDGEPFTADDLVFAYNDVLLNTDLFPVPPSLYLVAGEPGDIEKLDDHSVRFTFPRPNSLFIQSQATPYANHIVIMPQHYLRQFHQKYNPDADKLAKQEGHETWVELFLAKTDLWMNKDLPRLHAWIPRRVFGEGDRLIFERNPYYFKVDTEGNQLPYIDRLVYRVIADPQVMVLAASNGEIDMQDRTINTLQNKPVLARGRERGGYRFFDEIPSDSNACVIALNLNHPDPVKREIFQNKDFRIGLSHAIDREEIIDAVYQRQGEPYQVAPRDSSPYYDEEMAKQYTEYDPDLANEYLDRAGYVERDGDGFRLGPDGKRITFSIEVPTAFRAEWPDTAQLVATHWRRVGIDAHVKNEDRSLFDQRTDGGQHDAAVWQAEGGGWIEPLMRTDWYFPSANESTNYAPTWMRWYQTRGKEGEEPPPPVRRQMELYDQVRQTMDEEQRDALLRELLRIAKDFFFHIGTILMPPSYGIVKNNFHNVPKQVPQSFLYPTPAPTNPEQYFISDS</sequence>
<protein>
    <submittedName>
        <fullName evidence="3">Peptide/nickel transport system substrate-binding protein</fullName>
    </submittedName>
</protein>
<dbReference type="GO" id="GO:0015833">
    <property type="term" value="P:peptide transport"/>
    <property type="evidence" value="ECO:0007669"/>
    <property type="project" value="TreeGrafter"/>
</dbReference>
<dbReference type="SUPFAM" id="SSF53850">
    <property type="entry name" value="Periplasmic binding protein-like II"/>
    <property type="match status" value="1"/>
</dbReference>